<comment type="similarity">
    <text evidence="1">Belongs to the ADP-ribosylglycohydrolase family.</text>
</comment>
<dbReference type="PANTHER" id="PTHR16222:SF24">
    <property type="entry name" value="ADP-RIBOSYLHYDROLASE ARH3"/>
    <property type="match status" value="1"/>
</dbReference>
<evidence type="ECO:0000313" key="13">
    <source>
        <dbReference type="Proteomes" id="UP000815325"/>
    </source>
</evidence>
<dbReference type="InterPro" id="IPR036705">
    <property type="entry name" value="Ribosyl_crysJ1_sf"/>
</dbReference>
<evidence type="ECO:0000256" key="4">
    <source>
        <dbReference type="ARBA" id="ARBA00041057"/>
    </source>
</evidence>
<reference evidence="12" key="1">
    <citation type="submission" date="2017-08" db="EMBL/GenBank/DDBJ databases">
        <authorList>
            <person name="Polle J.E."/>
            <person name="Barry K."/>
            <person name="Cushman J."/>
            <person name="Schmutz J."/>
            <person name="Tran D."/>
            <person name="Hathwaick L.T."/>
            <person name="Yim W.C."/>
            <person name="Jenkins J."/>
            <person name="Mckie-Krisberg Z.M."/>
            <person name="Prochnik S."/>
            <person name="Lindquist E."/>
            <person name="Dockter R.B."/>
            <person name="Adam C."/>
            <person name="Molina H."/>
            <person name="Bunkerborg J."/>
            <person name="Jin E."/>
            <person name="Buchheim M."/>
            <person name="Magnuson J."/>
        </authorList>
    </citation>
    <scope>NUCLEOTIDE SEQUENCE</scope>
    <source>
        <strain evidence="12">CCAP 19/18</strain>
    </source>
</reference>
<dbReference type="EC" id="3.2.1.143" evidence="2"/>
<evidence type="ECO:0000256" key="9">
    <source>
        <dbReference type="ARBA" id="ARBA00043187"/>
    </source>
</evidence>
<keyword evidence="13" id="KW-1185">Reference proteome</keyword>
<comment type="caution">
    <text evidence="12">The sequence shown here is derived from an EMBL/GenBank/DDBJ whole genome shotgun (WGS) entry which is preliminary data.</text>
</comment>
<evidence type="ECO:0000256" key="5">
    <source>
        <dbReference type="ARBA" id="ARBA00042398"/>
    </source>
</evidence>
<accession>A0ABQ7FV15</accession>
<evidence type="ECO:0000256" key="7">
    <source>
        <dbReference type="ARBA" id="ARBA00042722"/>
    </source>
</evidence>
<name>A0ABQ7FV15_DUNSA</name>
<evidence type="ECO:0000256" key="3">
    <source>
        <dbReference type="ARBA" id="ARBA00022801"/>
    </source>
</evidence>
<evidence type="ECO:0000256" key="2">
    <source>
        <dbReference type="ARBA" id="ARBA00012255"/>
    </source>
</evidence>
<gene>
    <name evidence="12" type="ORF">DUNSADRAFT_4001</name>
</gene>
<evidence type="ECO:0000313" key="12">
    <source>
        <dbReference type="EMBL" id="KAF5826239.1"/>
    </source>
</evidence>
<evidence type="ECO:0000256" key="10">
    <source>
        <dbReference type="ARBA" id="ARBA00043193"/>
    </source>
</evidence>
<comment type="catalytic activity">
    <reaction evidence="11">
        <text>alpha-NAD(+) + H2O = ADP-D-ribose + nicotinamide + H(+)</text>
        <dbReference type="Rhea" id="RHEA:68792"/>
        <dbReference type="ChEBI" id="CHEBI:15377"/>
        <dbReference type="ChEBI" id="CHEBI:15378"/>
        <dbReference type="ChEBI" id="CHEBI:17154"/>
        <dbReference type="ChEBI" id="CHEBI:57967"/>
        <dbReference type="ChEBI" id="CHEBI:77017"/>
    </reaction>
</comment>
<dbReference type="InterPro" id="IPR050792">
    <property type="entry name" value="ADP-ribosylglycohydrolase"/>
</dbReference>
<evidence type="ECO:0000256" key="6">
    <source>
        <dbReference type="ARBA" id="ARBA00042471"/>
    </source>
</evidence>
<dbReference type="Gene3D" id="1.10.4080.10">
    <property type="entry name" value="ADP-ribosylation/Crystallin J1"/>
    <property type="match status" value="1"/>
</dbReference>
<proteinExistence type="inferred from homology"/>
<evidence type="ECO:0000256" key="11">
    <source>
        <dbReference type="ARBA" id="ARBA00049015"/>
    </source>
</evidence>
<keyword evidence="3" id="KW-0378">Hydrolase</keyword>
<dbReference type="Proteomes" id="UP000815325">
    <property type="component" value="Unassembled WGS sequence"/>
</dbReference>
<dbReference type="SUPFAM" id="SSF101478">
    <property type="entry name" value="ADP-ribosylglycohydrolase"/>
    <property type="match status" value="1"/>
</dbReference>
<protein>
    <recommendedName>
        <fullName evidence="4">ADP-ribosylhydrolase ARH3</fullName>
        <ecNumber evidence="2">3.2.1.143</ecNumber>
    </recommendedName>
    <alternativeName>
        <fullName evidence="5">ADP-ribose glycohydrolase ARH3</fullName>
    </alternativeName>
    <alternativeName>
        <fullName evidence="6">ADP-ribosylhydrolase 3</fullName>
    </alternativeName>
    <alternativeName>
        <fullName evidence="9">O-acetyl-ADP-ribose deacetylase ARH3</fullName>
    </alternativeName>
    <alternativeName>
        <fullName evidence="10">Poly(ADP-ribose) glycohydrolase ARH3</fullName>
    </alternativeName>
    <alternativeName>
        <fullName evidence="8">[Protein ADP-ribosylarginine] hydrolase-like protein 2</fullName>
    </alternativeName>
    <alternativeName>
        <fullName evidence="7">[Protein ADP-ribosylserine] hydrolase</fullName>
    </alternativeName>
</protein>
<dbReference type="EMBL" id="MU071142">
    <property type="protein sequence ID" value="KAF5826239.1"/>
    <property type="molecule type" value="Genomic_DNA"/>
</dbReference>
<dbReference type="InterPro" id="IPR005502">
    <property type="entry name" value="Ribosyl_crysJ1"/>
</dbReference>
<organism evidence="12 13">
    <name type="scientific">Dunaliella salina</name>
    <name type="common">Green alga</name>
    <name type="synonym">Protococcus salinus</name>
    <dbReference type="NCBI Taxonomy" id="3046"/>
    <lineage>
        <taxon>Eukaryota</taxon>
        <taxon>Viridiplantae</taxon>
        <taxon>Chlorophyta</taxon>
        <taxon>core chlorophytes</taxon>
        <taxon>Chlorophyceae</taxon>
        <taxon>CS clade</taxon>
        <taxon>Chlamydomonadales</taxon>
        <taxon>Dunaliellaceae</taxon>
        <taxon>Dunaliella</taxon>
    </lineage>
</organism>
<evidence type="ECO:0000256" key="8">
    <source>
        <dbReference type="ARBA" id="ARBA00042850"/>
    </source>
</evidence>
<evidence type="ECO:0000256" key="1">
    <source>
        <dbReference type="ARBA" id="ARBA00010702"/>
    </source>
</evidence>
<dbReference type="Pfam" id="PF03747">
    <property type="entry name" value="ADP_ribosyl_GH"/>
    <property type="match status" value="1"/>
</dbReference>
<dbReference type="PANTHER" id="PTHR16222">
    <property type="entry name" value="ADP-RIBOSYLGLYCOHYDROLASE"/>
    <property type="match status" value="1"/>
</dbReference>
<sequence>MHMFADALGACVEGWPSKRIESVFPTGLRDLQHHNRGYGRYTDDTQMTLALARSIVQLGRVDAGRVAKAYAADFDPYRGYGGFAQKILGDLKSCDADWQSIRNKHIPGEGSYANGGAMRISPVGIAYRNAPAAVLYKAVKDACACTHTHPTAVDAAFVLAAAVGWLIRQEPANTLVQAQELRASLLDYLMGIACTEGMRQKLEHLSSHLVPTMEVAAEKNWKAYLTLGSPLWQNECQLQLELSEGNEFQIKADSAVAAALCAFLHHGLVSRGQTLPENAIIAAVHYGGDTDTVAAMAGACVGALHGYASLPERWVQGLENGVLGRDEALRYAHSLAQLDVRG</sequence>